<protein>
    <submittedName>
        <fullName evidence="8">DNA internalization-related competence protein ComEC/Rec2</fullName>
    </submittedName>
</protein>
<evidence type="ECO:0000256" key="3">
    <source>
        <dbReference type="ARBA" id="ARBA00022692"/>
    </source>
</evidence>
<evidence type="ECO:0000313" key="9">
    <source>
        <dbReference type="Proteomes" id="UP001595896"/>
    </source>
</evidence>
<feature type="transmembrane region" description="Helical" evidence="6">
    <location>
        <begin position="453"/>
        <end position="470"/>
    </location>
</feature>
<feature type="transmembrane region" description="Helical" evidence="6">
    <location>
        <begin position="45"/>
        <end position="69"/>
    </location>
</feature>
<dbReference type="SUPFAM" id="SSF56281">
    <property type="entry name" value="Metallo-hydrolase/oxidoreductase"/>
    <property type="match status" value="1"/>
</dbReference>
<comment type="caution">
    <text evidence="8">The sequence shown here is derived from an EMBL/GenBank/DDBJ whole genome shotgun (WGS) entry which is preliminary data.</text>
</comment>
<dbReference type="InterPro" id="IPR004477">
    <property type="entry name" value="ComEC_N"/>
</dbReference>
<keyword evidence="9" id="KW-1185">Reference proteome</keyword>
<comment type="subcellular location">
    <subcellularLocation>
        <location evidence="1">Cell membrane</location>
        <topology evidence="1">Multi-pass membrane protein</topology>
    </subcellularLocation>
</comment>
<dbReference type="SMART" id="SM00849">
    <property type="entry name" value="Lactamase_B"/>
    <property type="match status" value="1"/>
</dbReference>
<dbReference type="PANTHER" id="PTHR30619">
    <property type="entry name" value="DNA INTERNALIZATION/COMPETENCE PROTEIN COMEC/REC2"/>
    <property type="match status" value="1"/>
</dbReference>
<dbReference type="EMBL" id="JBHSGK010000021">
    <property type="protein sequence ID" value="MFC4738181.1"/>
    <property type="molecule type" value="Genomic_DNA"/>
</dbReference>
<feature type="domain" description="Metallo-beta-lactamase" evidence="7">
    <location>
        <begin position="484"/>
        <end position="693"/>
    </location>
</feature>
<dbReference type="CDD" id="cd07731">
    <property type="entry name" value="ComA-like_MBL-fold"/>
    <property type="match status" value="1"/>
</dbReference>
<evidence type="ECO:0000256" key="2">
    <source>
        <dbReference type="ARBA" id="ARBA00022475"/>
    </source>
</evidence>
<keyword evidence="2" id="KW-1003">Cell membrane</keyword>
<keyword evidence="4 6" id="KW-1133">Transmembrane helix</keyword>
<dbReference type="NCBIfam" id="TIGR00360">
    <property type="entry name" value="ComEC_N-term"/>
    <property type="match status" value="1"/>
</dbReference>
<dbReference type="Proteomes" id="UP001595896">
    <property type="component" value="Unassembled WGS sequence"/>
</dbReference>
<evidence type="ECO:0000256" key="5">
    <source>
        <dbReference type="ARBA" id="ARBA00023136"/>
    </source>
</evidence>
<dbReference type="Pfam" id="PF03772">
    <property type="entry name" value="Competence"/>
    <property type="match status" value="1"/>
</dbReference>
<feature type="transmembrane region" description="Helical" evidence="6">
    <location>
        <begin position="424"/>
        <end position="447"/>
    </location>
</feature>
<evidence type="ECO:0000256" key="6">
    <source>
        <dbReference type="SAM" id="Phobius"/>
    </source>
</evidence>
<evidence type="ECO:0000256" key="4">
    <source>
        <dbReference type="ARBA" id="ARBA00022989"/>
    </source>
</evidence>
<dbReference type="Gene3D" id="3.60.15.10">
    <property type="entry name" value="Ribonuclease Z/Hydroxyacylglutathione hydrolase-like"/>
    <property type="match status" value="1"/>
</dbReference>
<evidence type="ECO:0000256" key="1">
    <source>
        <dbReference type="ARBA" id="ARBA00004651"/>
    </source>
</evidence>
<organism evidence="8 9">
    <name type="scientific">Bacillus daqingensis</name>
    <dbReference type="NCBI Taxonomy" id="872396"/>
    <lineage>
        <taxon>Bacteria</taxon>
        <taxon>Bacillati</taxon>
        <taxon>Bacillota</taxon>
        <taxon>Bacilli</taxon>
        <taxon>Bacillales</taxon>
        <taxon>Bacillaceae</taxon>
        <taxon>Bacillus</taxon>
    </lineage>
</organism>
<keyword evidence="3 6" id="KW-0812">Transmembrane</keyword>
<dbReference type="InterPro" id="IPR036866">
    <property type="entry name" value="RibonucZ/Hydroxyglut_hydro"/>
</dbReference>
<dbReference type="InterPro" id="IPR004797">
    <property type="entry name" value="Competence_ComEC/Rec2"/>
</dbReference>
<dbReference type="RefSeq" id="WP_377910769.1">
    <property type="nucleotide sequence ID" value="NZ_JBHSGK010000021.1"/>
</dbReference>
<feature type="transmembrane region" description="Helical" evidence="6">
    <location>
        <begin position="14"/>
        <end position="33"/>
    </location>
</feature>
<dbReference type="PANTHER" id="PTHR30619:SF1">
    <property type="entry name" value="RECOMBINATION PROTEIN 2"/>
    <property type="match status" value="1"/>
</dbReference>
<feature type="transmembrane region" description="Helical" evidence="6">
    <location>
        <begin position="215"/>
        <end position="237"/>
    </location>
</feature>
<evidence type="ECO:0000313" key="8">
    <source>
        <dbReference type="EMBL" id="MFC4738181.1"/>
    </source>
</evidence>
<feature type="transmembrane region" description="Helical" evidence="6">
    <location>
        <begin position="249"/>
        <end position="269"/>
    </location>
</feature>
<accession>A0ABV9P0U8</accession>
<evidence type="ECO:0000259" key="7">
    <source>
        <dbReference type="SMART" id="SM00849"/>
    </source>
</evidence>
<gene>
    <name evidence="8" type="ORF">ACFO4L_16540</name>
</gene>
<dbReference type="NCBIfam" id="TIGR00361">
    <property type="entry name" value="ComEC_Rec2"/>
    <property type="match status" value="1"/>
</dbReference>
<reference evidence="9" key="1">
    <citation type="journal article" date="2019" name="Int. J. Syst. Evol. Microbiol.">
        <title>The Global Catalogue of Microorganisms (GCM) 10K type strain sequencing project: providing services to taxonomists for standard genome sequencing and annotation.</title>
        <authorList>
            <consortium name="The Broad Institute Genomics Platform"/>
            <consortium name="The Broad Institute Genome Sequencing Center for Infectious Disease"/>
            <person name="Wu L."/>
            <person name="Ma J."/>
        </authorList>
    </citation>
    <scope>NUCLEOTIDE SEQUENCE [LARGE SCALE GENOMIC DNA]</scope>
    <source>
        <strain evidence="9">JCM 12165</strain>
    </source>
</reference>
<dbReference type="InterPro" id="IPR001279">
    <property type="entry name" value="Metallo-B-lactamas"/>
</dbReference>
<name>A0ABV9P0U8_9BACI</name>
<dbReference type="Pfam" id="PF00753">
    <property type="entry name" value="Lactamase_B"/>
    <property type="match status" value="1"/>
</dbReference>
<dbReference type="InterPro" id="IPR035681">
    <property type="entry name" value="ComA-like_MBL"/>
</dbReference>
<dbReference type="InterPro" id="IPR052159">
    <property type="entry name" value="Competence_DNA_uptake"/>
</dbReference>
<feature type="transmembrane region" description="Helical" evidence="6">
    <location>
        <begin position="369"/>
        <end position="389"/>
    </location>
</feature>
<keyword evidence="5 6" id="KW-0472">Membrane</keyword>
<feature type="transmembrane region" description="Helical" evidence="6">
    <location>
        <begin position="336"/>
        <end position="357"/>
    </location>
</feature>
<sequence>MTDTKRSAGERETVLYPFFSFFLGLAAGVAAGVDSKLAVPAAALFAAAVWIKPAAAVSGAAAAVLMLALEPAYEELPAGFDVELEGQRSIVDSGVHGNYYHLRTPAYGVVRVYGEQTGYGWCSVSGFVFNEEQLTSWHQADRTDMIKKNRISAILYEKEAECAEGVPDYWNRRDTAITALGTSGAESGPLAAALVFGDRSFIPEEQLHLFQRMGVIHLLAVSGMHVGLVSGVVWMMLLRAGLSRRTSLLILLIFLPVYAIAAGGAPSVLRASSTAAAAIVLAACMKRLPLVELCAIVGTAMLIWNPYILFHIGFQLSFLTSFAILLSRPFLANGGVWWKLTLTAQLISASAVLYHFFELSLLSLAANAFFIPLTALFLLPLSFAAAAGITVGFDYAVTAFMDVLLIPALRALKLLDMLEGHMLVTGALTPSVLTAGTLVSAGLLTLLTIGKRKTAAVVSAAVAGVIIFTIKQEETIVTFLDVGQGDAVLIRMQAEQESYLIDTGGELTFTDEGAERKKRGPAVRTILPYLRGEGVKSLDKLIITHGHFDHYGEACRIAEEIPVRLVYYPIHTTLEEGISEELACLHQHGAEIQLISAGMTWEKENHVFRVLHPSRPEAATENDRSIVIEAGIYDTTFLFTGDIEEEAERELLERGELRHVSILKAAHHGSATSSDEAFLHAVQPDTTIIQVGRGNRHGHPHADVLGRFRTIDTDIFRTDEHGSIRVIVTEQGYVTDPFLTETQ</sequence>
<proteinExistence type="predicted"/>